<protein>
    <recommendedName>
        <fullName evidence="5">DUF364 domain-containing protein</fullName>
    </recommendedName>
</protein>
<dbReference type="Pfam" id="PF04016">
    <property type="entry name" value="DUF364"/>
    <property type="match status" value="1"/>
</dbReference>
<dbReference type="AlphaFoldDB" id="A0A090ZT23"/>
<evidence type="ECO:0000259" key="2">
    <source>
        <dbReference type="Pfam" id="PF13938"/>
    </source>
</evidence>
<evidence type="ECO:0000313" key="3">
    <source>
        <dbReference type="EMBL" id="KFN07286.1"/>
    </source>
</evidence>
<reference evidence="3 4" key="1">
    <citation type="submission" date="2014-04" db="EMBL/GenBank/DDBJ databases">
        <authorList>
            <person name="Bishop-Lilly K.A."/>
            <person name="Broomall S.M."/>
            <person name="Chain P.S."/>
            <person name="Chertkov O."/>
            <person name="Coyne S.R."/>
            <person name="Daligault H.E."/>
            <person name="Davenport K.W."/>
            <person name="Erkkila T."/>
            <person name="Frey K.G."/>
            <person name="Gibbons H.S."/>
            <person name="Gu W."/>
            <person name="Jaissle J."/>
            <person name="Johnson S.L."/>
            <person name="Koroleva G.I."/>
            <person name="Ladner J.T."/>
            <person name="Lo C.-C."/>
            <person name="Minogue T.D."/>
            <person name="Munk C."/>
            <person name="Palacios G.F."/>
            <person name="Redden C.L."/>
            <person name="Rosenzweig C.N."/>
            <person name="Scholz M.B."/>
            <person name="Teshima H."/>
            <person name="Xu Y."/>
        </authorList>
    </citation>
    <scope>NUCLEOTIDE SEQUENCE [LARGE SCALE GENOMIC DNA]</scope>
    <source>
        <strain evidence="3 4">8244</strain>
    </source>
</reference>
<comment type="caution">
    <text evidence="3">The sequence shown here is derived from an EMBL/GenBank/DDBJ whole genome shotgun (WGS) entry which is preliminary data.</text>
</comment>
<organism evidence="3 4">
    <name type="scientific">Paenibacillus macerans</name>
    <name type="common">Bacillus macerans</name>
    <dbReference type="NCBI Taxonomy" id="44252"/>
    <lineage>
        <taxon>Bacteria</taxon>
        <taxon>Bacillati</taxon>
        <taxon>Bacillota</taxon>
        <taxon>Bacilli</taxon>
        <taxon>Bacillales</taxon>
        <taxon>Paenibacillaceae</taxon>
        <taxon>Paenibacillus</taxon>
    </lineage>
</organism>
<keyword evidence="4" id="KW-1185">Reference proteome</keyword>
<name>A0A090ZT23_PAEMA</name>
<sequence length="254" mass="27604">MNMWELYDALIEGIDDSCTVEDLVCGPGTAFVRSNLGCGFSGVPAGRTRPTVLRQKNPGMKLRDLAACVKSWNLQEAGVGQAAINAYYNALPVAKANGVPVSDARFTEDRIYDPFISYQAAIRDKKVAVVGHFHYLDQLFRPVCDLSVLEFEPKEGDFPYTAAEYILPEAEFVVITSAALTNKAMPRLLGLSRGAKVVIVGPSTPMAPVLEQFGVSDLSGITIKDGERARRICCGQESGKIYASAQKTSLRFQS</sequence>
<evidence type="ECO:0008006" key="5">
    <source>
        <dbReference type="Google" id="ProtNLM"/>
    </source>
</evidence>
<feature type="domain" description="DUF4213" evidence="2">
    <location>
        <begin position="7"/>
        <end position="88"/>
    </location>
</feature>
<dbReference type="Gene3D" id="3.30.390.100">
    <property type="match status" value="1"/>
</dbReference>
<dbReference type="EMBL" id="JMQA01000035">
    <property type="protein sequence ID" value="KFN07286.1"/>
    <property type="molecule type" value="Genomic_DNA"/>
</dbReference>
<evidence type="ECO:0000313" key="4">
    <source>
        <dbReference type="Proteomes" id="UP000029278"/>
    </source>
</evidence>
<feature type="domain" description="Putative heavy-metal chelation" evidence="1">
    <location>
        <begin position="119"/>
        <end position="244"/>
    </location>
</feature>
<dbReference type="HOGENOM" id="CLU_076326_0_0_9"/>
<dbReference type="InterPro" id="IPR007161">
    <property type="entry name" value="DUF364"/>
</dbReference>
<dbReference type="InterPro" id="IPR025251">
    <property type="entry name" value="DUF4213"/>
</dbReference>
<dbReference type="STRING" id="44252.DJ90_5633"/>
<dbReference type="Pfam" id="PF13938">
    <property type="entry name" value="DUF4213"/>
    <property type="match status" value="1"/>
</dbReference>
<proteinExistence type="predicted"/>
<accession>A0A090ZT23</accession>
<evidence type="ECO:0000259" key="1">
    <source>
        <dbReference type="Pfam" id="PF04016"/>
    </source>
</evidence>
<dbReference type="Gene3D" id="3.40.50.11590">
    <property type="match status" value="1"/>
</dbReference>
<dbReference type="PATRIC" id="fig|44252.3.peg.3867"/>
<dbReference type="Proteomes" id="UP000029278">
    <property type="component" value="Unassembled WGS sequence"/>
</dbReference>
<dbReference type="SUPFAM" id="SSF159713">
    <property type="entry name" value="Dhaf3308-like"/>
    <property type="match status" value="1"/>
</dbReference>
<gene>
    <name evidence="3" type="ORF">DJ90_5633</name>
</gene>